<gene>
    <name evidence="7" type="ORF">EEJ31_00135</name>
</gene>
<reference evidence="7 8" key="1">
    <citation type="submission" date="2018-11" db="EMBL/GenBank/DDBJ databases">
        <title>Cryobacterium sp. nov., isolated from rhizosphere soil of lettuce.</title>
        <authorList>
            <person name="Wang Y."/>
        </authorList>
    </citation>
    <scope>NUCLEOTIDE SEQUENCE [LARGE SCALE GENOMIC DNA]</scope>
    <source>
        <strain evidence="7 8">NEAU-85</strain>
    </source>
</reference>
<comment type="caution">
    <text evidence="7">The sequence shown here is derived from an EMBL/GenBank/DDBJ whole genome shotgun (WGS) entry which is preliminary data.</text>
</comment>
<dbReference type="RefSeq" id="WP_123044265.1">
    <property type="nucleotide sequence ID" value="NZ_RDSR01000001.1"/>
</dbReference>
<organism evidence="7 8">
    <name type="scientific">Cryobacterium tepidiphilum</name>
    <dbReference type="NCBI Taxonomy" id="2486026"/>
    <lineage>
        <taxon>Bacteria</taxon>
        <taxon>Bacillati</taxon>
        <taxon>Actinomycetota</taxon>
        <taxon>Actinomycetes</taxon>
        <taxon>Micrococcales</taxon>
        <taxon>Microbacteriaceae</taxon>
        <taxon>Cryobacterium</taxon>
    </lineage>
</organism>
<dbReference type="AlphaFoldDB" id="A0A3M8LP23"/>
<keyword evidence="2 5" id="KW-0812">Transmembrane</keyword>
<evidence type="ECO:0000256" key="2">
    <source>
        <dbReference type="ARBA" id="ARBA00022692"/>
    </source>
</evidence>
<accession>A0A3M8LP23</accession>
<evidence type="ECO:0000313" key="7">
    <source>
        <dbReference type="EMBL" id="RNE67233.1"/>
    </source>
</evidence>
<proteinExistence type="predicted"/>
<feature type="domain" description="RDD" evidence="6">
    <location>
        <begin position="4"/>
        <end position="149"/>
    </location>
</feature>
<dbReference type="EMBL" id="RDSR01000001">
    <property type="protein sequence ID" value="RNE67233.1"/>
    <property type="molecule type" value="Genomic_DNA"/>
</dbReference>
<feature type="transmembrane region" description="Helical" evidence="5">
    <location>
        <begin position="41"/>
        <end position="66"/>
    </location>
</feature>
<sequence length="200" mass="20920">MIRHPWKRLVAWLIDWVLVLAWAGITAAVGVPLYLSGATAGLGPIVLNVISVVVLVAPVTAALAALESGRRQATIGKRMQRLVVTDAATGSRLSFPRALGRNVLKIALPWAVGHAAVFGMVATAAADAAPPWIWVLTALAYVVPVVYVVTLFMGAGATPYDRAARSHVAIGDAAGGHRDGPASRRLAETARLPARGRAVE</sequence>
<evidence type="ECO:0000313" key="8">
    <source>
        <dbReference type="Proteomes" id="UP000279859"/>
    </source>
</evidence>
<dbReference type="GO" id="GO:0016020">
    <property type="term" value="C:membrane"/>
    <property type="evidence" value="ECO:0007669"/>
    <property type="project" value="UniProtKB-SubCell"/>
</dbReference>
<comment type="subcellular location">
    <subcellularLocation>
        <location evidence="1">Membrane</location>
        <topology evidence="1">Multi-pass membrane protein</topology>
    </subcellularLocation>
</comment>
<evidence type="ECO:0000259" key="6">
    <source>
        <dbReference type="Pfam" id="PF06271"/>
    </source>
</evidence>
<evidence type="ECO:0000256" key="1">
    <source>
        <dbReference type="ARBA" id="ARBA00004141"/>
    </source>
</evidence>
<protein>
    <submittedName>
        <fullName evidence="7">RDD family protein</fullName>
    </submittedName>
</protein>
<feature type="transmembrane region" description="Helical" evidence="5">
    <location>
        <begin position="132"/>
        <end position="155"/>
    </location>
</feature>
<dbReference type="Pfam" id="PF06271">
    <property type="entry name" value="RDD"/>
    <property type="match status" value="1"/>
</dbReference>
<evidence type="ECO:0000256" key="4">
    <source>
        <dbReference type="ARBA" id="ARBA00023136"/>
    </source>
</evidence>
<dbReference type="OrthoDB" id="7632473at2"/>
<dbReference type="InterPro" id="IPR010432">
    <property type="entry name" value="RDD"/>
</dbReference>
<dbReference type="Proteomes" id="UP000279859">
    <property type="component" value="Unassembled WGS sequence"/>
</dbReference>
<feature type="transmembrane region" description="Helical" evidence="5">
    <location>
        <begin position="106"/>
        <end position="126"/>
    </location>
</feature>
<name>A0A3M8LP23_9MICO</name>
<evidence type="ECO:0000256" key="3">
    <source>
        <dbReference type="ARBA" id="ARBA00022989"/>
    </source>
</evidence>
<keyword evidence="8" id="KW-1185">Reference proteome</keyword>
<keyword evidence="3 5" id="KW-1133">Transmembrane helix</keyword>
<evidence type="ECO:0000256" key="5">
    <source>
        <dbReference type="SAM" id="Phobius"/>
    </source>
</evidence>
<keyword evidence="4 5" id="KW-0472">Membrane</keyword>
<feature type="transmembrane region" description="Helical" evidence="5">
    <location>
        <begin position="12"/>
        <end position="35"/>
    </location>
</feature>